<dbReference type="OrthoDB" id="66095at2759"/>
<protein>
    <submittedName>
        <fullName evidence="1">Uncharacterized protein</fullName>
    </submittedName>
</protein>
<dbReference type="AlphaFoldDB" id="A0A067SQ45"/>
<proteinExistence type="predicted"/>
<dbReference type="STRING" id="685588.A0A067SQ45"/>
<dbReference type="HOGENOM" id="CLU_041809_1_0_1"/>
<gene>
    <name evidence="1" type="ORF">GALMADRAFT_142687</name>
</gene>
<dbReference type="Proteomes" id="UP000027222">
    <property type="component" value="Unassembled WGS sequence"/>
</dbReference>
<name>A0A067SQ45_GALM3</name>
<sequence length="290" mass="32778">MASPSSTVTLASTIPMSSDEDYIPTPQDVYAVQRDLLKRVPPELMFLIVEAAQYWPKVTLQVAAPARFGTGSGHWIVSQRNGAQCYLVTPPLSEWTGLNEGSFKPREIRFKIASHDQGWTTDNVQGYSTQYMGSRTWFEAAIIRDFRQHEEEKENHNLNDVDAFLRISINTREPKITINHNLIKASRNVRAQGGAVTTVRNPTDNSDVWHIQRNIRASSSDTIHEVVWTGVDPNDNLDEMKCKDTTGAGRGIGFVRSLQREDRIAVIARALYQAWENHVSFIQVEMTYSV</sequence>
<evidence type="ECO:0000313" key="1">
    <source>
        <dbReference type="EMBL" id="KDR72986.1"/>
    </source>
</evidence>
<evidence type="ECO:0000313" key="2">
    <source>
        <dbReference type="Proteomes" id="UP000027222"/>
    </source>
</evidence>
<accession>A0A067SQ45</accession>
<reference evidence="2" key="1">
    <citation type="journal article" date="2014" name="Proc. Natl. Acad. Sci. U.S.A.">
        <title>Extensive sampling of basidiomycete genomes demonstrates inadequacy of the white-rot/brown-rot paradigm for wood decay fungi.</title>
        <authorList>
            <person name="Riley R."/>
            <person name="Salamov A.A."/>
            <person name="Brown D.W."/>
            <person name="Nagy L.G."/>
            <person name="Floudas D."/>
            <person name="Held B.W."/>
            <person name="Levasseur A."/>
            <person name="Lombard V."/>
            <person name="Morin E."/>
            <person name="Otillar R."/>
            <person name="Lindquist E.A."/>
            <person name="Sun H."/>
            <person name="LaButti K.M."/>
            <person name="Schmutz J."/>
            <person name="Jabbour D."/>
            <person name="Luo H."/>
            <person name="Baker S.E."/>
            <person name="Pisabarro A.G."/>
            <person name="Walton J.D."/>
            <person name="Blanchette R.A."/>
            <person name="Henrissat B."/>
            <person name="Martin F."/>
            <person name="Cullen D."/>
            <person name="Hibbett D.S."/>
            <person name="Grigoriev I.V."/>
        </authorList>
    </citation>
    <scope>NUCLEOTIDE SEQUENCE [LARGE SCALE GENOMIC DNA]</scope>
    <source>
        <strain evidence="2">CBS 339.88</strain>
    </source>
</reference>
<organism evidence="1 2">
    <name type="scientific">Galerina marginata (strain CBS 339.88)</name>
    <dbReference type="NCBI Taxonomy" id="685588"/>
    <lineage>
        <taxon>Eukaryota</taxon>
        <taxon>Fungi</taxon>
        <taxon>Dikarya</taxon>
        <taxon>Basidiomycota</taxon>
        <taxon>Agaricomycotina</taxon>
        <taxon>Agaricomycetes</taxon>
        <taxon>Agaricomycetidae</taxon>
        <taxon>Agaricales</taxon>
        <taxon>Agaricineae</taxon>
        <taxon>Strophariaceae</taxon>
        <taxon>Galerina</taxon>
    </lineage>
</organism>
<keyword evidence="2" id="KW-1185">Reference proteome</keyword>
<dbReference type="EMBL" id="KL142387">
    <property type="protein sequence ID" value="KDR72986.1"/>
    <property type="molecule type" value="Genomic_DNA"/>
</dbReference>